<proteinExistence type="predicted"/>
<dbReference type="Pfam" id="PF22516">
    <property type="entry name" value="PreP_C"/>
    <property type="match status" value="1"/>
</dbReference>
<dbReference type="FunFam" id="3.30.830.10:FF:000015">
    <property type="entry name" value="Putative zinc metalloprotease"/>
    <property type="match status" value="1"/>
</dbReference>
<comment type="caution">
    <text evidence="2">The sequence shown here is derived from an EMBL/GenBank/DDBJ whole genome shotgun (WGS) entry which is preliminary data.</text>
</comment>
<dbReference type="GO" id="GO:0004222">
    <property type="term" value="F:metalloendopeptidase activity"/>
    <property type="evidence" value="ECO:0007669"/>
    <property type="project" value="TreeGrafter"/>
</dbReference>
<dbReference type="Pfam" id="PF08367">
    <property type="entry name" value="M16C_assoc"/>
    <property type="match status" value="1"/>
</dbReference>
<evidence type="ECO:0000313" key="2">
    <source>
        <dbReference type="EMBL" id="OHS95610.1"/>
    </source>
</evidence>
<dbReference type="InterPro" id="IPR013578">
    <property type="entry name" value="Peptidase_M16C_assoc"/>
</dbReference>
<dbReference type="InterPro" id="IPR007863">
    <property type="entry name" value="Peptidase_M16_C"/>
</dbReference>
<keyword evidence="3" id="KW-1185">Reference proteome</keyword>
<name>A0A1J4J8U6_9EUKA</name>
<dbReference type="VEuPathDB" id="TrichDB:TRFO_38272"/>
<protein>
    <submittedName>
        <fullName evidence="2">Clan ME, family M16, insulinase-like metallopeptidase</fullName>
    </submittedName>
</protein>
<dbReference type="AlphaFoldDB" id="A0A1J4J8U6"/>
<dbReference type="InterPro" id="IPR011249">
    <property type="entry name" value="Metalloenz_LuxS/M16"/>
</dbReference>
<gene>
    <name evidence="2" type="ORF">TRFO_38272</name>
</gene>
<dbReference type="GO" id="GO:0046872">
    <property type="term" value="F:metal ion binding"/>
    <property type="evidence" value="ECO:0007669"/>
    <property type="project" value="InterPro"/>
</dbReference>
<dbReference type="Pfam" id="PF05193">
    <property type="entry name" value="Peptidase_M16_C"/>
    <property type="match status" value="1"/>
</dbReference>
<dbReference type="PANTHER" id="PTHR43016:SF13">
    <property type="entry name" value="PRESEQUENCE PROTEASE, MITOCHONDRIAL"/>
    <property type="match status" value="1"/>
</dbReference>
<dbReference type="EMBL" id="MLAK01001234">
    <property type="protein sequence ID" value="OHS95610.1"/>
    <property type="molecule type" value="Genomic_DNA"/>
</dbReference>
<dbReference type="GO" id="GO:0016485">
    <property type="term" value="P:protein processing"/>
    <property type="evidence" value="ECO:0007669"/>
    <property type="project" value="TreeGrafter"/>
</dbReference>
<dbReference type="RefSeq" id="XP_068348747.1">
    <property type="nucleotide sequence ID" value="XM_068511944.1"/>
</dbReference>
<evidence type="ECO:0000259" key="1">
    <source>
        <dbReference type="SMART" id="SM01264"/>
    </source>
</evidence>
<dbReference type="Pfam" id="PF00675">
    <property type="entry name" value="Peptidase_M16"/>
    <property type="match status" value="1"/>
</dbReference>
<feature type="domain" description="Peptidase M16C associated" evidence="1">
    <location>
        <begin position="461"/>
        <end position="700"/>
    </location>
</feature>
<sequence>MTNLHGFKLIRTESLPDYNGTAYFYEHEVHHCPFIHLKTEDINNHFAISFKTTCDDDSGATHVLEHMVLHGSAKYPVSDVFQELYKRSLANFLNAYTGLDYTIYPFSTTNEKDFHNILDVYLDAAFHPNLNEDNFLTECHRLEPSDQNDPSSPLKHAGVVYSEMCGSLSNPSEYFQEKVRMTMMPDTPYKYVFGGDPDAIAKLTLDQLKTYHKKFYSPTNCYLFHFGCFPVEPIMERMNSFLSNIPHDPVQPHTINLIQPHFTEPRHITVDGPVDAMCEVSEQYKACISWHLCNINDIDLIQDFEVISSLLIESPATLLFQRLIKPQIGSYFNIQGVDDSTPNVMFSIGLDHIEEENVEKFFEIVFDTLKEIVQNGFPESEIQSVIHQYELDVKCLTGNPGNHCHLKFVEYWINGIDPNLIFNDTIRIQRLKQRISSQPRYLESLVQKYLIDNKSCVFLTMKPVSGFTESFNERRNSSINQNISKEERESIIAQAKLVKDLVTKEKPVELLPEISLSDINPIAPKIDFQKDNFITTFPIFTNSVVYITIKADLPLNNKLIADASVFANVLGAIGCGDLDDQEFSVQENLYTGGIIVSPIPYAEKDDSNDITGSFYIKMHFLMHNMKNAINLLKTLLFEPFLDNKEQIHSILNSIEADSTSDLQERGSHYALMKGSAQFSRYYALYELWSGLSFIDRLHDIKDTEECEEIVKNVYEQLFMKSRFNCVIVADKANIEQVKQMMVPIMEDLNKNTEIDAIKDYSVIDKFCESLKCDKVFYEFETMVNTTVSLCKTVPYTSTHSLALGLLSSLLENEFLHVEVREKIGAYGVNASQMPFQGVFTISSYRDTNASDCLEAYKIAIQRAANGEFDEAMIHRAIVNFFSIIDRPMAPNNRVKTYTFSSITYDEIQKRRTAALNMSKEQITEAAKFLLDQHWYSYVFGNRTVSEIPENFTVQSLE</sequence>
<dbReference type="SUPFAM" id="SSF63411">
    <property type="entry name" value="LuxS/MPP-like metallohydrolase"/>
    <property type="match status" value="4"/>
</dbReference>
<dbReference type="Gene3D" id="3.30.830.10">
    <property type="entry name" value="Metalloenzyme, LuxS/M16 peptidase-like"/>
    <property type="match status" value="4"/>
</dbReference>
<dbReference type="Proteomes" id="UP000179807">
    <property type="component" value="Unassembled WGS sequence"/>
</dbReference>
<reference evidence="2" key="1">
    <citation type="submission" date="2016-10" db="EMBL/GenBank/DDBJ databases">
        <authorList>
            <person name="Benchimol M."/>
            <person name="Almeida L.G."/>
            <person name="Vasconcelos A.T."/>
            <person name="Perreira-Neves A."/>
            <person name="Rosa I.A."/>
            <person name="Tasca T."/>
            <person name="Bogo M.R."/>
            <person name="de Souza W."/>
        </authorList>
    </citation>
    <scope>NUCLEOTIDE SEQUENCE [LARGE SCALE GENOMIC DNA]</scope>
    <source>
        <strain evidence="2">K</strain>
    </source>
</reference>
<dbReference type="OrthoDB" id="10250783at2759"/>
<dbReference type="SMART" id="SM01264">
    <property type="entry name" value="M16C_associated"/>
    <property type="match status" value="1"/>
</dbReference>
<evidence type="ECO:0000313" key="3">
    <source>
        <dbReference type="Proteomes" id="UP000179807"/>
    </source>
</evidence>
<accession>A0A1J4J8U6</accession>
<dbReference type="GeneID" id="94846648"/>
<dbReference type="InterPro" id="IPR011765">
    <property type="entry name" value="Pept_M16_N"/>
</dbReference>
<dbReference type="PANTHER" id="PTHR43016">
    <property type="entry name" value="PRESEQUENCE PROTEASE"/>
    <property type="match status" value="1"/>
</dbReference>
<dbReference type="InterPro" id="IPR055130">
    <property type="entry name" value="PreP_C"/>
</dbReference>
<organism evidence="2 3">
    <name type="scientific">Tritrichomonas foetus</name>
    <dbReference type="NCBI Taxonomy" id="1144522"/>
    <lineage>
        <taxon>Eukaryota</taxon>
        <taxon>Metamonada</taxon>
        <taxon>Parabasalia</taxon>
        <taxon>Tritrichomonadida</taxon>
        <taxon>Tritrichomonadidae</taxon>
        <taxon>Tritrichomonas</taxon>
    </lineage>
</organism>